<dbReference type="FunCoup" id="A0A6L2PU40">
    <property type="interactions" value="48"/>
</dbReference>
<sequence length="1049" mass="114989">MHELFTQVLSKKDLSKHGSISAVTEHWIQAASMPPVPAECTCSCCNKMEVIWLLCDKCKLKKNENSFFRTDAGDLFSVADHAIVNDLTEVVNTISEITGLPDYINNDNDQSVVEICITRVTSAIRETGSMEQHAEALVALLESCLNHNLKPSHKDEDPPHAKISSDIISCIFLNYSKKDVMKRALPVAVKFLHKGNKELSRNMSSYLSLAAIDNADLLAKHIQLIIDSIISGNYPLCRVLPQIYAVNKEPLHEHVMALVSLLPLCENPEKLALLNLFALIAKNNPSLLEPSLPQLCEYLSTASTTSATMQVFLNMAGKRPQLLVDHLSKIKQAAECHPNTLCLAAQVISSVGKLNKDRAQEALNFVLEHLPKADRGSQGTLLREATLLCSSYPVLVNEKMLAEVKQCSYKNQPNNNTQVNQMSGGVTIVKVGGSRPDLQQTQQQHVVPAAVTREQLMSGTRQTVLAQQDAGVCWLNRQEVNRLVINRPRLGGDSRSTGRLHTSVGNRSMTRLNIVGGSRVGSVGGLHKSMTRLSSSQQINLVPVPSSVSGPTVISNNRSITTINGGRQYNVSAAQKVSSGGVTVTTASPNKSIIGSLSGLREDKDSVVSISASYPLTLQNNSPLVVQAGIREIANNNMTGINLSQSGNRIHSLTSSQPHMVSRILSSSGSIALNQPVLTSSSSSHPTSQSIAVSHSQSVAQTVTSHTLPATVVTSRRPNTSVTIINSNQHSNAAIAAASQRISVFEPYPMRDTVQHFCEKHLDKIKSYMEKVSVRIPPPAKCTIEERRAKKLAKLHFACQGRGEHCLYNRTFFTMKTRNPRIWIHLMFLALQARSESALSSRDSSVSSLKNCWDILKCENKTFLTLVTSAFPCAKDQESLLNELRHSGFFDVFEATGTPGPSGGAQWGCFLCNHPERAVGFLQDSQPVIEGQLKEKKGRWKIFRRWRTRYFTLSGAHLSYKGSKDDKDMTPIEVNQIRSVKVSRGARNIPKAFEIFTGDQSLILKPKDGKNAEEWVQCLSIVVAHSHSREIPAKSNSLPARGASLRTAV</sequence>
<dbReference type="Proteomes" id="UP000502823">
    <property type="component" value="Unassembled WGS sequence"/>
</dbReference>
<keyword evidence="4" id="KW-0472">Membrane</keyword>
<dbReference type="InParanoid" id="A0A6L2PU40"/>
<reference evidence="7" key="1">
    <citation type="submission" date="2020-01" db="EMBL/GenBank/DDBJ databases">
        <title>Draft genome sequence of the Termite Coptotermes fromosanus.</title>
        <authorList>
            <person name="Itakura S."/>
            <person name="Yosikawa Y."/>
            <person name="Umezawa K."/>
        </authorList>
    </citation>
    <scope>NUCLEOTIDE SEQUENCE [LARGE SCALE GENOMIC DNA]</scope>
</reference>
<comment type="caution">
    <text evidence="6">The sequence shown here is derived from an EMBL/GenBank/DDBJ whole genome shotgun (WGS) entry which is preliminary data.</text>
</comment>
<evidence type="ECO:0000256" key="4">
    <source>
        <dbReference type="ARBA" id="ARBA00023136"/>
    </source>
</evidence>
<dbReference type="Gene3D" id="2.30.29.30">
    <property type="entry name" value="Pleckstrin-homology domain (PH domain)/Phosphotyrosine-binding domain (PTB)"/>
    <property type="match status" value="1"/>
</dbReference>
<evidence type="ECO:0000256" key="3">
    <source>
        <dbReference type="ARBA" id="ARBA00022475"/>
    </source>
</evidence>
<feature type="domain" description="PH" evidence="5">
    <location>
        <begin position="926"/>
        <end position="1024"/>
    </location>
</feature>
<dbReference type="InterPro" id="IPR039888">
    <property type="entry name" value="Melted-like"/>
</dbReference>
<organism evidence="6 7">
    <name type="scientific">Coptotermes formosanus</name>
    <name type="common">Formosan subterranean termite</name>
    <dbReference type="NCBI Taxonomy" id="36987"/>
    <lineage>
        <taxon>Eukaryota</taxon>
        <taxon>Metazoa</taxon>
        <taxon>Ecdysozoa</taxon>
        <taxon>Arthropoda</taxon>
        <taxon>Hexapoda</taxon>
        <taxon>Insecta</taxon>
        <taxon>Pterygota</taxon>
        <taxon>Neoptera</taxon>
        <taxon>Polyneoptera</taxon>
        <taxon>Dictyoptera</taxon>
        <taxon>Blattodea</taxon>
        <taxon>Blattoidea</taxon>
        <taxon>Termitoidae</taxon>
        <taxon>Rhinotermitidae</taxon>
        <taxon>Coptotermes</taxon>
    </lineage>
</organism>
<comment type="similarity">
    <text evidence="2">Belongs to the MELT/VEPH family.</text>
</comment>
<protein>
    <recommendedName>
        <fullName evidence="5">PH domain-containing protein</fullName>
    </recommendedName>
</protein>
<name>A0A6L2PU40_COPFO</name>
<dbReference type="Pfam" id="PF00169">
    <property type="entry name" value="PH"/>
    <property type="match status" value="1"/>
</dbReference>
<dbReference type="GO" id="GO:0010314">
    <property type="term" value="F:phosphatidylinositol-5-phosphate binding"/>
    <property type="evidence" value="ECO:0007669"/>
    <property type="project" value="TreeGrafter"/>
</dbReference>
<dbReference type="SUPFAM" id="SSF50729">
    <property type="entry name" value="PH domain-like"/>
    <property type="match status" value="1"/>
</dbReference>
<dbReference type="FunFam" id="2.30.29.30:FF:000138">
    <property type="entry name" value="Ventricular zone-expressed PH domain-containing protein-like 1"/>
    <property type="match status" value="1"/>
</dbReference>
<dbReference type="PANTHER" id="PTHR21630">
    <property type="entry name" value="VEPH-A/MELTED"/>
    <property type="match status" value="1"/>
</dbReference>
<dbReference type="SMART" id="SM00233">
    <property type="entry name" value="PH"/>
    <property type="match status" value="1"/>
</dbReference>
<dbReference type="CDD" id="cd01264">
    <property type="entry name" value="PH_MELT_VEPH1"/>
    <property type="match status" value="1"/>
</dbReference>
<dbReference type="OrthoDB" id="5869902at2759"/>
<evidence type="ECO:0000256" key="2">
    <source>
        <dbReference type="ARBA" id="ARBA00010187"/>
    </source>
</evidence>
<gene>
    <name evidence="6" type="ORF">Cfor_07505</name>
</gene>
<dbReference type="EMBL" id="BLKM01011693">
    <property type="protein sequence ID" value="GFG33955.1"/>
    <property type="molecule type" value="Genomic_DNA"/>
</dbReference>
<proteinExistence type="inferred from homology"/>
<dbReference type="GO" id="GO:0005886">
    <property type="term" value="C:plasma membrane"/>
    <property type="evidence" value="ECO:0007669"/>
    <property type="project" value="UniProtKB-SubCell"/>
</dbReference>
<evidence type="ECO:0000313" key="6">
    <source>
        <dbReference type="EMBL" id="GFG33955.1"/>
    </source>
</evidence>
<dbReference type="InterPro" id="IPR011993">
    <property type="entry name" value="PH-like_dom_sf"/>
</dbReference>
<keyword evidence="3" id="KW-1003">Cell membrane</keyword>
<evidence type="ECO:0000256" key="1">
    <source>
        <dbReference type="ARBA" id="ARBA00004413"/>
    </source>
</evidence>
<accession>A0A6L2PU40</accession>
<dbReference type="SUPFAM" id="SSF48371">
    <property type="entry name" value="ARM repeat"/>
    <property type="match status" value="1"/>
</dbReference>
<evidence type="ECO:0000313" key="7">
    <source>
        <dbReference type="Proteomes" id="UP000502823"/>
    </source>
</evidence>
<evidence type="ECO:0000259" key="5">
    <source>
        <dbReference type="PROSITE" id="PS50003"/>
    </source>
</evidence>
<dbReference type="InterPro" id="IPR016024">
    <property type="entry name" value="ARM-type_fold"/>
</dbReference>
<dbReference type="InterPro" id="IPR001849">
    <property type="entry name" value="PH_domain"/>
</dbReference>
<dbReference type="PROSITE" id="PS50003">
    <property type="entry name" value="PH_DOMAIN"/>
    <property type="match status" value="1"/>
</dbReference>
<dbReference type="PANTHER" id="PTHR21630:SF10">
    <property type="entry name" value="VENTRICULAR ZONE-EXPRESSED PH DOMAIN-CONTAINING PROTEIN HOMOLOG 1"/>
    <property type="match status" value="1"/>
</dbReference>
<dbReference type="GO" id="GO:0009966">
    <property type="term" value="P:regulation of signal transduction"/>
    <property type="evidence" value="ECO:0007669"/>
    <property type="project" value="TreeGrafter"/>
</dbReference>
<dbReference type="AlphaFoldDB" id="A0A6L2PU40"/>
<keyword evidence="7" id="KW-1185">Reference proteome</keyword>
<comment type="subcellular location">
    <subcellularLocation>
        <location evidence="1">Cell membrane</location>
        <topology evidence="1">Peripheral membrane protein</topology>
        <orientation evidence="1">Cytoplasmic side</orientation>
    </subcellularLocation>
</comment>